<dbReference type="Pfam" id="PF12617">
    <property type="entry name" value="LdpA_C"/>
    <property type="match status" value="1"/>
</dbReference>
<feature type="domain" description="Iron-sulphur binding protein LdpA C-terminal" evidence="1">
    <location>
        <begin position="1"/>
        <end position="146"/>
    </location>
</feature>
<evidence type="ECO:0000313" key="3">
    <source>
        <dbReference type="Proteomes" id="UP000015453"/>
    </source>
</evidence>
<reference evidence="2 3" key="1">
    <citation type="journal article" date="2013" name="BMC Genomics">
        <title>The miniature genome of a carnivorous plant Genlisea aurea contains a low number of genes and short non-coding sequences.</title>
        <authorList>
            <person name="Leushkin E.V."/>
            <person name="Sutormin R.A."/>
            <person name="Nabieva E.R."/>
            <person name="Penin A.A."/>
            <person name="Kondrashov A.S."/>
            <person name="Logacheva M.D."/>
        </authorList>
    </citation>
    <scope>NUCLEOTIDE SEQUENCE [LARGE SCALE GENOMIC DNA]</scope>
</reference>
<organism evidence="2 3">
    <name type="scientific">Genlisea aurea</name>
    <dbReference type="NCBI Taxonomy" id="192259"/>
    <lineage>
        <taxon>Eukaryota</taxon>
        <taxon>Viridiplantae</taxon>
        <taxon>Streptophyta</taxon>
        <taxon>Embryophyta</taxon>
        <taxon>Tracheophyta</taxon>
        <taxon>Spermatophyta</taxon>
        <taxon>Magnoliopsida</taxon>
        <taxon>eudicotyledons</taxon>
        <taxon>Gunneridae</taxon>
        <taxon>Pentapetalae</taxon>
        <taxon>asterids</taxon>
        <taxon>lamiids</taxon>
        <taxon>Lamiales</taxon>
        <taxon>Lentibulariaceae</taxon>
        <taxon>Genlisea</taxon>
    </lineage>
</organism>
<sequence>VSLPDLGELTIPAMKSMYDIMKVNLGGLNLWQLDGRPMSGDIGKGATMATIKFAVHLVSREDRPQGFLQLAGGANGETAKGLKRERLLETTSTAGKALISGVGFGGHARKIVGKVLWRSVESAAFSLENFPDQLLEALWESIALVGTLKSYNNQIQ</sequence>
<gene>
    <name evidence="2" type="ORF">M569_16454</name>
</gene>
<dbReference type="AlphaFoldDB" id="S8C1U2"/>
<evidence type="ECO:0000313" key="2">
    <source>
        <dbReference type="EMBL" id="EPS58361.1"/>
    </source>
</evidence>
<dbReference type="InterPro" id="IPR021039">
    <property type="entry name" value="Fe-S-bd_prot_LdpA_C"/>
</dbReference>
<proteinExistence type="predicted"/>
<feature type="non-terminal residue" evidence="2">
    <location>
        <position position="156"/>
    </location>
</feature>
<keyword evidence="3" id="KW-1185">Reference proteome</keyword>
<accession>S8C1U2</accession>
<protein>
    <recommendedName>
        <fullName evidence="1">Iron-sulphur binding protein LdpA C-terminal domain-containing protein</fullName>
    </recommendedName>
</protein>
<comment type="caution">
    <text evidence="2">The sequence shown here is derived from an EMBL/GenBank/DDBJ whole genome shotgun (WGS) entry which is preliminary data.</text>
</comment>
<dbReference type="EMBL" id="AUSU01009290">
    <property type="protein sequence ID" value="EPS58361.1"/>
    <property type="molecule type" value="Genomic_DNA"/>
</dbReference>
<dbReference type="Proteomes" id="UP000015453">
    <property type="component" value="Unassembled WGS sequence"/>
</dbReference>
<feature type="non-terminal residue" evidence="2">
    <location>
        <position position="1"/>
    </location>
</feature>
<dbReference type="OrthoDB" id="204405at2759"/>
<name>S8C1U2_9LAMI</name>
<evidence type="ECO:0000259" key="1">
    <source>
        <dbReference type="Pfam" id="PF12617"/>
    </source>
</evidence>